<dbReference type="EMBL" id="PKMF04000006">
    <property type="protein sequence ID" value="KAK7860540.1"/>
    <property type="molecule type" value="Genomic_DNA"/>
</dbReference>
<sequence length="104" mass="11989">MFFLLLERTDSNVGNIHSIWKVLKKPLVVTDVSSTFSPLVISVAEASKTLRLLTFESGSFTLPEKSSHHYMHAVHKIISCKIRWKDCYLLWLNWSCLRDLVIVV</sequence>
<evidence type="ECO:0000313" key="1">
    <source>
        <dbReference type="EMBL" id="KAK7860540.1"/>
    </source>
</evidence>
<reference evidence="1" key="3">
    <citation type="submission" date="2023-07" db="EMBL/GenBank/DDBJ databases">
        <title>An improved reference 1 genome and first organelle genomes of Quercus suber.</title>
        <authorList>
            <consortium name="Genosuber Consortium"/>
            <person name="Usie A."/>
            <person name="Serra O."/>
            <person name="Barros P."/>
        </authorList>
    </citation>
    <scope>NUCLEOTIDE SEQUENCE</scope>
    <source>
        <strain evidence="1">HL8</strain>
        <tissue evidence="1">Leaves</tissue>
    </source>
</reference>
<name>A0AAW0MA95_QUESU</name>
<proteinExistence type="predicted"/>
<dbReference type="AlphaFoldDB" id="A0AAW0MA95"/>
<reference evidence="1" key="2">
    <citation type="journal article" date="2018" name="Sci. Data">
        <title>The draft genome sequence of cork oak.</title>
        <authorList>
            <person name="Ramos A.M."/>
            <person name="Usie A."/>
            <person name="Barbosa P."/>
            <person name="Barros P.M."/>
            <person name="Capote T."/>
            <person name="Chaves I."/>
            <person name="Simoes F."/>
            <person name="Abreu I."/>
            <person name="Carrasquinho I."/>
            <person name="Faro C."/>
            <person name="Guimaraes J.B."/>
            <person name="Mendonca D."/>
            <person name="Nobrega F."/>
            <person name="Rodrigues L."/>
            <person name="Saibo N.J.M."/>
            <person name="Varela M.C."/>
            <person name="Egas C."/>
            <person name="Matos J."/>
            <person name="Miguel C.M."/>
            <person name="Oliveira M.M."/>
            <person name="Ricardo C.P."/>
            <person name="Goncalves S."/>
        </authorList>
    </citation>
    <scope>NUCLEOTIDE SEQUENCE [LARGE SCALE GENOMIC DNA]</scope>
    <source>
        <strain evidence="1">HL8</strain>
    </source>
</reference>
<comment type="caution">
    <text evidence="1">The sequence shown here is derived from an EMBL/GenBank/DDBJ whole genome shotgun (WGS) entry which is preliminary data.</text>
</comment>
<protein>
    <submittedName>
        <fullName evidence="1">Uncharacterized protein</fullName>
    </submittedName>
</protein>
<accession>A0AAW0MA95</accession>
<gene>
    <name evidence="1" type="ORF">CFP56_036658</name>
</gene>
<reference evidence="1" key="1">
    <citation type="submission" date="2017-12" db="EMBL/GenBank/DDBJ databases">
        <authorList>
            <person name="Barbosa P."/>
            <person name="Usie A."/>
            <person name="Ramos A.M."/>
        </authorList>
    </citation>
    <scope>NUCLEOTIDE SEQUENCE</scope>
    <source>
        <strain evidence="1">HL8</strain>
        <tissue evidence="1">Leaves</tissue>
    </source>
</reference>
<organism evidence="1">
    <name type="scientific">Quercus suber</name>
    <name type="common">Cork oak</name>
    <dbReference type="NCBI Taxonomy" id="58331"/>
    <lineage>
        <taxon>Eukaryota</taxon>
        <taxon>Viridiplantae</taxon>
        <taxon>Streptophyta</taxon>
        <taxon>Embryophyta</taxon>
        <taxon>Tracheophyta</taxon>
        <taxon>Spermatophyta</taxon>
        <taxon>Magnoliopsida</taxon>
        <taxon>eudicotyledons</taxon>
        <taxon>Gunneridae</taxon>
        <taxon>Pentapetalae</taxon>
        <taxon>rosids</taxon>
        <taxon>fabids</taxon>
        <taxon>Fagales</taxon>
        <taxon>Fagaceae</taxon>
        <taxon>Quercus</taxon>
    </lineage>
</organism>